<evidence type="ECO:0000313" key="2">
    <source>
        <dbReference type="Proteomes" id="UP000282423"/>
    </source>
</evidence>
<sequence>MLSFLSAFLKISLTQRSIAILKPVCAQKKEYKNQRRPLVIRQIIFFKKIEARTATQKYADRLRSIQHWITRKRMISGVK</sequence>
<evidence type="ECO:0000313" key="1">
    <source>
        <dbReference type="EMBL" id="RKO69234.1"/>
    </source>
</evidence>
<name>A0A420VSE6_9SPHI</name>
<dbReference type="Proteomes" id="UP000282423">
    <property type="component" value="Unassembled WGS sequence"/>
</dbReference>
<dbReference type="AlphaFoldDB" id="A0A420VSE6"/>
<comment type="caution">
    <text evidence="1">The sequence shown here is derived from an EMBL/GenBank/DDBJ whole genome shotgun (WGS) entry which is preliminary data.</text>
</comment>
<protein>
    <submittedName>
        <fullName evidence="1">Uncharacterized protein</fullName>
    </submittedName>
</protein>
<gene>
    <name evidence="1" type="ORF">D7322_23680</name>
</gene>
<accession>A0A420VSE6</accession>
<dbReference type="EMBL" id="RBWS01000022">
    <property type="protein sequence ID" value="RKO69234.1"/>
    <property type="molecule type" value="Genomic_DNA"/>
</dbReference>
<reference evidence="1 2" key="1">
    <citation type="submission" date="2018-10" db="EMBL/GenBank/DDBJ databases">
        <title>Sphingobacterium sp. M05W1-28.</title>
        <authorList>
            <person name="Cai H."/>
        </authorList>
    </citation>
    <scope>NUCLEOTIDE SEQUENCE [LARGE SCALE GENOMIC DNA]</scope>
    <source>
        <strain evidence="1 2">M05W1-28</strain>
    </source>
</reference>
<keyword evidence="2" id="KW-1185">Reference proteome</keyword>
<organism evidence="1 2">
    <name type="scientific">Sphingobacterium puteale</name>
    <dbReference type="NCBI Taxonomy" id="2420510"/>
    <lineage>
        <taxon>Bacteria</taxon>
        <taxon>Pseudomonadati</taxon>
        <taxon>Bacteroidota</taxon>
        <taxon>Sphingobacteriia</taxon>
        <taxon>Sphingobacteriales</taxon>
        <taxon>Sphingobacteriaceae</taxon>
        <taxon>Sphingobacterium</taxon>
    </lineage>
</organism>
<proteinExistence type="predicted"/>